<evidence type="ECO:0000256" key="1">
    <source>
        <dbReference type="ARBA" id="ARBA00023015"/>
    </source>
</evidence>
<dbReference type="GO" id="GO:0003677">
    <property type="term" value="F:DNA binding"/>
    <property type="evidence" value="ECO:0007669"/>
    <property type="project" value="UniProtKB-KW"/>
</dbReference>
<dbReference type="OrthoDB" id="744205at2759"/>
<proteinExistence type="predicted"/>
<dbReference type="PANTHER" id="PTHR31744">
    <property type="entry name" value="PROTEIN CUP-SHAPED COTYLEDON 2-RELATED"/>
    <property type="match status" value="1"/>
</dbReference>
<evidence type="ECO:0000256" key="5">
    <source>
        <dbReference type="SAM" id="MobiDB-lite"/>
    </source>
</evidence>
<dbReference type="Pfam" id="PF02365">
    <property type="entry name" value="NAM"/>
    <property type="match status" value="1"/>
</dbReference>
<feature type="compositionally biased region" description="Pro residues" evidence="5">
    <location>
        <begin position="167"/>
        <end position="185"/>
    </location>
</feature>
<reference evidence="8" key="1">
    <citation type="journal article" date="2016" name="Nature">
        <title>The genome of the seagrass Zostera marina reveals angiosperm adaptation to the sea.</title>
        <authorList>
            <person name="Olsen J.L."/>
            <person name="Rouze P."/>
            <person name="Verhelst B."/>
            <person name="Lin Y.-C."/>
            <person name="Bayer T."/>
            <person name="Collen J."/>
            <person name="Dattolo E."/>
            <person name="De Paoli E."/>
            <person name="Dittami S."/>
            <person name="Maumus F."/>
            <person name="Michel G."/>
            <person name="Kersting A."/>
            <person name="Lauritano C."/>
            <person name="Lohaus R."/>
            <person name="Toepel M."/>
            <person name="Tonon T."/>
            <person name="Vanneste K."/>
            <person name="Amirebrahimi M."/>
            <person name="Brakel J."/>
            <person name="Bostroem C."/>
            <person name="Chovatia M."/>
            <person name="Grimwood J."/>
            <person name="Jenkins J.W."/>
            <person name="Jueterbock A."/>
            <person name="Mraz A."/>
            <person name="Stam W.T."/>
            <person name="Tice H."/>
            <person name="Bornberg-Bauer E."/>
            <person name="Green P.J."/>
            <person name="Pearson G.A."/>
            <person name="Procaccini G."/>
            <person name="Duarte C.M."/>
            <person name="Schmutz J."/>
            <person name="Reusch T.B.H."/>
            <person name="Van de Peer Y."/>
        </authorList>
    </citation>
    <scope>NUCLEOTIDE SEQUENCE [LARGE SCALE GENOMIC DNA]</scope>
    <source>
        <strain evidence="8">cv. Finnish</strain>
    </source>
</reference>
<evidence type="ECO:0000256" key="2">
    <source>
        <dbReference type="ARBA" id="ARBA00023125"/>
    </source>
</evidence>
<dbReference type="GO" id="GO:0006355">
    <property type="term" value="P:regulation of DNA-templated transcription"/>
    <property type="evidence" value="ECO:0007669"/>
    <property type="project" value="InterPro"/>
</dbReference>
<gene>
    <name evidence="7" type="ORF">ZOSMA_30G01030</name>
</gene>
<comment type="caution">
    <text evidence="7">The sequence shown here is derived from an EMBL/GenBank/DDBJ whole genome shotgun (WGS) entry which is preliminary data.</text>
</comment>
<evidence type="ECO:0000313" key="8">
    <source>
        <dbReference type="Proteomes" id="UP000036987"/>
    </source>
</evidence>
<dbReference type="InterPro" id="IPR036093">
    <property type="entry name" value="NAC_dom_sf"/>
</dbReference>
<protein>
    <submittedName>
        <fullName evidence="7">NAC domain-containing protein 21/22</fullName>
    </submittedName>
</protein>
<evidence type="ECO:0000256" key="3">
    <source>
        <dbReference type="ARBA" id="ARBA00023163"/>
    </source>
</evidence>
<keyword evidence="2" id="KW-0238">DNA-binding</keyword>
<keyword evidence="3" id="KW-0804">Transcription</keyword>
<evidence type="ECO:0000256" key="4">
    <source>
        <dbReference type="ARBA" id="ARBA00023242"/>
    </source>
</evidence>
<dbReference type="Proteomes" id="UP000036987">
    <property type="component" value="Unassembled WGS sequence"/>
</dbReference>
<dbReference type="PROSITE" id="PS51005">
    <property type="entry name" value="NAC"/>
    <property type="match status" value="1"/>
</dbReference>
<evidence type="ECO:0000313" key="7">
    <source>
        <dbReference type="EMBL" id="KMZ65823.1"/>
    </source>
</evidence>
<organism evidence="7 8">
    <name type="scientific">Zostera marina</name>
    <name type="common">Eelgrass</name>
    <dbReference type="NCBI Taxonomy" id="29655"/>
    <lineage>
        <taxon>Eukaryota</taxon>
        <taxon>Viridiplantae</taxon>
        <taxon>Streptophyta</taxon>
        <taxon>Embryophyta</taxon>
        <taxon>Tracheophyta</taxon>
        <taxon>Spermatophyta</taxon>
        <taxon>Magnoliopsida</taxon>
        <taxon>Liliopsida</taxon>
        <taxon>Zosteraceae</taxon>
        <taxon>Zostera</taxon>
    </lineage>
</organism>
<dbReference type="SUPFAM" id="SSF101941">
    <property type="entry name" value="NAC domain"/>
    <property type="match status" value="1"/>
</dbReference>
<keyword evidence="4" id="KW-0539">Nucleus</keyword>
<feature type="region of interest" description="Disordered" evidence="5">
    <location>
        <begin position="159"/>
        <end position="185"/>
    </location>
</feature>
<dbReference type="EMBL" id="LFYR01001011">
    <property type="protein sequence ID" value="KMZ65823.1"/>
    <property type="molecule type" value="Genomic_DNA"/>
</dbReference>
<accession>A0A0K9P9R8</accession>
<dbReference type="AlphaFoldDB" id="A0A0K9P9R8"/>
<dbReference type="PANTHER" id="PTHR31744:SF96">
    <property type="entry name" value="NAC DOMAIN-CONTAINING PROTEIN 21_22"/>
    <property type="match status" value="1"/>
</dbReference>
<keyword evidence="8" id="KW-1185">Reference proteome</keyword>
<keyword evidence="1" id="KW-0805">Transcription regulation</keyword>
<evidence type="ECO:0000259" key="6">
    <source>
        <dbReference type="PROSITE" id="PS51005"/>
    </source>
</evidence>
<sequence length="333" mass="37242">MAATSFLTMTEAKLPPGFRFHPRDEELINEYLAKKLSGEFDSCPMMEDVDLNKVEPWELPATACVGGKEWYFYSLRDKKYATGQRTNRATLSGYWKATGKDRHISDGRRGGILVGMRKTLVFYQGRAPKGKKTHWVMHEFRMETAPAPAIDDHHHFLHHHPHLHLPKPAPPPTPQLPSSSSPPPSSYSVKEDWVLCRVFYKSRGLSPKQGNITTAMENCTYMAVDDAGSSSLPPLMETYMHFDHPQNHTNTADINNNVVSVHPGGYNINEPKVPCFSNLRFHTTQLPPLIENANNNLPAASSTSTSQIGRTTATRLPDITSFLGPLVNYGCEN</sequence>
<name>A0A0K9P9R8_ZOSMR</name>
<dbReference type="InterPro" id="IPR003441">
    <property type="entry name" value="NAC-dom"/>
</dbReference>
<dbReference type="Gene3D" id="2.170.150.80">
    <property type="entry name" value="NAC domain"/>
    <property type="match status" value="1"/>
</dbReference>
<feature type="domain" description="NAC" evidence="6">
    <location>
        <begin position="14"/>
        <end position="201"/>
    </location>
</feature>